<dbReference type="AlphaFoldDB" id="A0AAD3H5I2"/>
<accession>A0AAD3H5I2</accession>
<dbReference type="Pfam" id="PF03407">
    <property type="entry name" value="Nucleotid_trans"/>
    <property type="match status" value="1"/>
</dbReference>
<gene>
    <name evidence="3" type="ORF">CTEN210_07853</name>
</gene>
<keyword evidence="1" id="KW-1133">Transmembrane helix</keyword>
<dbReference type="EMBL" id="BLLK01000045">
    <property type="protein sequence ID" value="GFH51377.1"/>
    <property type="molecule type" value="Genomic_DNA"/>
</dbReference>
<dbReference type="GO" id="GO:0016757">
    <property type="term" value="F:glycosyltransferase activity"/>
    <property type="evidence" value="ECO:0007669"/>
    <property type="project" value="TreeGrafter"/>
</dbReference>
<reference evidence="3 4" key="1">
    <citation type="journal article" date="2021" name="Sci. Rep.">
        <title>The genome of the diatom Chaetoceros tenuissimus carries an ancient integrated fragment of an extant virus.</title>
        <authorList>
            <person name="Hongo Y."/>
            <person name="Kimura K."/>
            <person name="Takaki Y."/>
            <person name="Yoshida Y."/>
            <person name="Baba S."/>
            <person name="Kobayashi G."/>
            <person name="Nagasaki K."/>
            <person name="Hano T."/>
            <person name="Tomaru Y."/>
        </authorList>
    </citation>
    <scope>NUCLEOTIDE SEQUENCE [LARGE SCALE GENOMIC DNA]</scope>
    <source>
        <strain evidence="3 4">NIES-3715</strain>
    </source>
</reference>
<evidence type="ECO:0000313" key="4">
    <source>
        <dbReference type="Proteomes" id="UP001054902"/>
    </source>
</evidence>
<evidence type="ECO:0000256" key="1">
    <source>
        <dbReference type="SAM" id="Phobius"/>
    </source>
</evidence>
<feature type="transmembrane region" description="Helical" evidence="1">
    <location>
        <begin position="6"/>
        <end position="26"/>
    </location>
</feature>
<organism evidence="3 4">
    <name type="scientific">Chaetoceros tenuissimus</name>
    <dbReference type="NCBI Taxonomy" id="426638"/>
    <lineage>
        <taxon>Eukaryota</taxon>
        <taxon>Sar</taxon>
        <taxon>Stramenopiles</taxon>
        <taxon>Ochrophyta</taxon>
        <taxon>Bacillariophyta</taxon>
        <taxon>Coscinodiscophyceae</taxon>
        <taxon>Chaetocerotophycidae</taxon>
        <taxon>Chaetocerotales</taxon>
        <taxon>Chaetocerotaceae</taxon>
        <taxon>Chaetoceros</taxon>
    </lineage>
</organism>
<keyword evidence="1" id="KW-0812">Transmembrane</keyword>
<sequence>MSNTTLFVKSMIPFALMINIGMILLFKEMLFPSIILGSEEEGNTITYDGISVSNHDNVKHTQLNNIISEQVPNLIDIAENAGNNEFNQVKFVAFTTIDYSESAKFWYNRMTELGYTDHRLVLADQAIVDYFSEVNKAGKEYYRFDVELVDPGKRRKNMVRSLWYHRILYCLNQLKKGYSILLSDSDNVFMRYVPLSNFQNDVFDAIFALELRFPTNLFASQEFVLCGGMTFLKATKPTIKIMELLLSKCDGGGRQRCDDQVEWNKLLAQEMTWDADAAKQNKTKDGLIQQGFTGVATNIEGFKAKVWDRDFAFRKEFLTETCPSEKNWVAMPLTLPHQTNKMFNGDINKEKLGRISIWDEFCGLNGTNRRAEGTLDDRFQEAVRLFVEEQK</sequence>
<dbReference type="Proteomes" id="UP001054902">
    <property type="component" value="Unassembled WGS sequence"/>
</dbReference>
<dbReference type="InterPro" id="IPR052636">
    <property type="entry name" value="UDP-D-xylose:L-fucose_XylT"/>
</dbReference>
<protein>
    <recommendedName>
        <fullName evidence="2">Nucleotide-diphospho-sugar transferase domain-containing protein</fullName>
    </recommendedName>
</protein>
<keyword evidence="1" id="KW-0472">Membrane</keyword>
<dbReference type="PANTHER" id="PTHR47032:SF1">
    <property type="entry name" value="UDP-D-XYLOSE:L-FUCOSE ALPHA-1,3-D-XYLOSYLTRANSFERASE-RELATED"/>
    <property type="match status" value="1"/>
</dbReference>
<dbReference type="InterPro" id="IPR005069">
    <property type="entry name" value="Nucl-diP-sugar_transferase"/>
</dbReference>
<name>A0AAD3H5I2_9STRA</name>
<evidence type="ECO:0000259" key="2">
    <source>
        <dbReference type="Pfam" id="PF03407"/>
    </source>
</evidence>
<keyword evidence="4" id="KW-1185">Reference proteome</keyword>
<comment type="caution">
    <text evidence="3">The sequence shown here is derived from an EMBL/GenBank/DDBJ whole genome shotgun (WGS) entry which is preliminary data.</text>
</comment>
<dbReference type="GO" id="GO:0005794">
    <property type="term" value="C:Golgi apparatus"/>
    <property type="evidence" value="ECO:0007669"/>
    <property type="project" value="TreeGrafter"/>
</dbReference>
<proteinExistence type="predicted"/>
<evidence type="ECO:0000313" key="3">
    <source>
        <dbReference type="EMBL" id="GFH51377.1"/>
    </source>
</evidence>
<dbReference type="PANTHER" id="PTHR47032">
    <property type="entry name" value="UDP-D-XYLOSE:L-FUCOSE ALPHA-1,3-D-XYLOSYLTRANSFERASE-RELATED"/>
    <property type="match status" value="1"/>
</dbReference>
<feature type="domain" description="Nucleotide-diphospho-sugar transferase" evidence="2">
    <location>
        <begin position="161"/>
        <end position="310"/>
    </location>
</feature>